<dbReference type="SUPFAM" id="SSF51182">
    <property type="entry name" value="RmlC-like cupins"/>
    <property type="match status" value="1"/>
</dbReference>
<accession>A0A8J3DMQ4</accession>
<sequence>MTFFAAINTTGIEPEVGPPAPDRIISGQPTFRTWNAEETAQGIYAGVWEATPGKWRIVYDEWEFCHILSGLSVITEDDGQARMVKPGDSFVLKPGFKGTWEVLETTRKEYVIHLPPQAS</sequence>
<evidence type="ECO:0000313" key="3">
    <source>
        <dbReference type="Proteomes" id="UP000630142"/>
    </source>
</evidence>
<dbReference type="Pfam" id="PF05899">
    <property type="entry name" value="Cupin_3"/>
    <property type="match status" value="1"/>
</dbReference>
<dbReference type="CDD" id="cd02227">
    <property type="entry name" value="cupin_TM1112-like"/>
    <property type="match status" value="1"/>
</dbReference>
<organism evidence="2 3">
    <name type="scientific">Tianweitania populi</name>
    <dbReference type="NCBI Taxonomy" id="1607949"/>
    <lineage>
        <taxon>Bacteria</taxon>
        <taxon>Pseudomonadati</taxon>
        <taxon>Pseudomonadota</taxon>
        <taxon>Alphaproteobacteria</taxon>
        <taxon>Hyphomicrobiales</taxon>
        <taxon>Phyllobacteriaceae</taxon>
        <taxon>Tianweitania</taxon>
    </lineage>
</organism>
<dbReference type="PANTHER" id="PTHR40943">
    <property type="entry name" value="CYTOPLASMIC PROTEIN-RELATED"/>
    <property type="match status" value="1"/>
</dbReference>
<dbReference type="Gene3D" id="2.60.120.10">
    <property type="entry name" value="Jelly Rolls"/>
    <property type="match status" value="1"/>
</dbReference>
<dbReference type="RefSeq" id="WP_189501529.1">
    <property type="nucleotide sequence ID" value="NZ_BMZQ01000001.1"/>
</dbReference>
<dbReference type="PANTHER" id="PTHR40943:SF1">
    <property type="entry name" value="CYTOPLASMIC PROTEIN"/>
    <property type="match status" value="1"/>
</dbReference>
<proteinExistence type="predicted"/>
<name>A0A8J3DMQ4_9HYPH</name>
<dbReference type="InterPro" id="IPR014710">
    <property type="entry name" value="RmlC-like_jellyroll"/>
</dbReference>
<protein>
    <submittedName>
        <fullName evidence="2">Cupin</fullName>
    </submittedName>
</protein>
<feature type="domain" description="(S)-ureidoglycine aminohydrolase cupin" evidence="1">
    <location>
        <begin position="41"/>
        <end position="110"/>
    </location>
</feature>
<keyword evidence="3" id="KW-1185">Reference proteome</keyword>
<reference evidence="2" key="1">
    <citation type="journal article" date="2014" name="Int. J. Syst. Evol. Microbiol.">
        <title>Complete genome sequence of Corynebacterium casei LMG S-19264T (=DSM 44701T), isolated from a smear-ripened cheese.</title>
        <authorList>
            <consortium name="US DOE Joint Genome Institute (JGI-PGF)"/>
            <person name="Walter F."/>
            <person name="Albersmeier A."/>
            <person name="Kalinowski J."/>
            <person name="Ruckert C."/>
        </authorList>
    </citation>
    <scope>NUCLEOTIDE SEQUENCE</scope>
    <source>
        <strain evidence="2">KCTC 42249</strain>
    </source>
</reference>
<dbReference type="EMBL" id="BMZQ01000001">
    <property type="protein sequence ID" value="GHD07542.1"/>
    <property type="molecule type" value="Genomic_DNA"/>
</dbReference>
<dbReference type="AlphaFoldDB" id="A0A8J3DMQ4"/>
<dbReference type="InterPro" id="IPR011051">
    <property type="entry name" value="RmlC_Cupin_sf"/>
</dbReference>
<reference evidence="2" key="2">
    <citation type="submission" date="2020-09" db="EMBL/GenBank/DDBJ databases">
        <authorList>
            <person name="Sun Q."/>
            <person name="Kim S."/>
        </authorList>
    </citation>
    <scope>NUCLEOTIDE SEQUENCE</scope>
    <source>
        <strain evidence="2">KCTC 42249</strain>
    </source>
</reference>
<dbReference type="InterPro" id="IPR008579">
    <property type="entry name" value="UGlyAH_Cupin_dom"/>
</dbReference>
<evidence type="ECO:0000259" key="1">
    <source>
        <dbReference type="Pfam" id="PF05899"/>
    </source>
</evidence>
<evidence type="ECO:0000313" key="2">
    <source>
        <dbReference type="EMBL" id="GHD07542.1"/>
    </source>
</evidence>
<gene>
    <name evidence="2" type="ORF">GCM10016234_06050</name>
</gene>
<dbReference type="Proteomes" id="UP000630142">
    <property type="component" value="Unassembled WGS sequence"/>
</dbReference>
<comment type="caution">
    <text evidence="2">The sequence shown here is derived from an EMBL/GenBank/DDBJ whole genome shotgun (WGS) entry which is preliminary data.</text>
</comment>